<dbReference type="Proteomes" id="UP000316806">
    <property type="component" value="Chromosome"/>
</dbReference>
<feature type="region of interest" description="Disordered" evidence="1">
    <location>
        <begin position="334"/>
        <end position="373"/>
    </location>
</feature>
<sequence length="373" mass="39794">MSASPEHRLRAVFGLNLSVGRTERTIDRLTNDKGIAVVGGPITADGLANDARHPRCYPGLAKLVPSHREQTRALTRSLRVKPVETFLVEDASESDLCARSLRSAFRAEAEGTPYAPEQYDADKFTANDVVQMVNNLCDSKDHGLLLGPRALSQLVSALGKRGCASRPFRVVTVSGASTLALDPAMDRGALSYGAGLTAEYTTITHENAWTTGRPPRSGGSADDFEALGRLVKSPHGDSPIGDIGPTGLADGRTITAHDSALTAIAGIRNRVVAKDKVPGQASITVAWPRLHGRQKVRGAGGWICLNSYGTPYDKAVAIVRLSPDPRRHIRFPKLAWPEGKPPGGSCTAEPDGRRRTRRAQAAPPVDGKGLPKE</sequence>
<evidence type="ECO:0008006" key="4">
    <source>
        <dbReference type="Google" id="ProtNLM"/>
    </source>
</evidence>
<name>A0A516RIG7_STRST</name>
<dbReference type="AlphaFoldDB" id="A0A516RIG7"/>
<protein>
    <recommendedName>
        <fullName evidence="4">Leucine-binding protein domain-containing protein</fullName>
    </recommendedName>
</protein>
<organism evidence="2 3">
    <name type="scientific">Streptomyces spectabilis</name>
    <dbReference type="NCBI Taxonomy" id="68270"/>
    <lineage>
        <taxon>Bacteria</taxon>
        <taxon>Bacillati</taxon>
        <taxon>Actinomycetota</taxon>
        <taxon>Actinomycetes</taxon>
        <taxon>Kitasatosporales</taxon>
        <taxon>Streptomycetaceae</taxon>
        <taxon>Streptomyces</taxon>
    </lineage>
</organism>
<accession>A0A516RIG7</accession>
<dbReference type="RefSeq" id="WP_144322662.1">
    <property type="nucleotide sequence ID" value="NZ_CP040916.1"/>
</dbReference>
<dbReference type="EMBL" id="CP040916">
    <property type="protein sequence ID" value="QDQ15458.1"/>
    <property type="molecule type" value="Genomic_DNA"/>
</dbReference>
<evidence type="ECO:0000313" key="2">
    <source>
        <dbReference type="EMBL" id="QDQ15458.1"/>
    </source>
</evidence>
<evidence type="ECO:0000313" key="3">
    <source>
        <dbReference type="Proteomes" id="UP000316806"/>
    </source>
</evidence>
<reference evidence="2 3" key="1">
    <citation type="journal article" date="2019" name="J. Ind. Microbiol. Biotechnol.">
        <title>The complete genomic sequence of Streptomyces spectabilis NRRL-2792 and identification of secondary metabolite biosynthetic gene clusters.</title>
        <authorList>
            <person name="Sinha A."/>
            <person name="Phillips-Salemka S."/>
            <person name="Niraula T.A."/>
            <person name="Short K.A."/>
            <person name="Niraula N.P."/>
        </authorList>
    </citation>
    <scope>NUCLEOTIDE SEQUENCE [LARGE SCALE GENOMIC DNA]</scope>
    <source>
        <strain evidence="2 3">NRRL 2792</strain>
    </source>
</reference>
<evidence type="ECO:0000256" key="1">
    <source>
        <dbReference type="SAM" id="MobiDB-lite"/>
    </source>
</evidence>
<gene>
    <name evidence="2" type="ORF">FH965_36910</name>
</gene>
<proteinExistence type="predicted"/>